<proteinExistence type="predicted"/>
<evidence type="ECO:0000256" key="1">
    <source>
        <dbReference type="ARBA" id="ARBA00023015"/>
    </source>
</evidence>
<evidence type="ECO:0000256" key="4">
    <source>
        <dbReference type="PROSITE-ProRule" id="PRU00335"/>
    </source>
</evidence>
<dbReference type="InterPro" id="IPR050109">
    <property type="entry name" value="HTH-type_TetR-like_transc_reg"/>
</dbReference>
<evidence type="ECO:0000259" key="6">
    <source>
        <dbReference type="PROSITE" id="PS50977"/>
    </source>
</evidence>
<evidence type="ECO:0000313" key="8">
    <source>
        <dbReference type="Proteomes" id="UP000830236"/>
    </source>
</evidence>
<dbReference type="GO" id="GO:0003700">
    <property type="term" value="F:DNA-binding transcription factor activity"/>
    <property type="evidence" value="ECO:0007669"/>
    <property type="project" value="TreeGrafter"/>
</dbReference>
<dbReference type="SUPFAM" id="SSF46689">
    <property type="entry name" value="Homeodomain-like"/>
    <property type="match status" value="1"/>
</dbReference>
<gene>
    <name evidence="7" type="ORF">M3I41_08265</name>
</gene>
<evidence type="ECO:0000256" key="5">
    <source>
        <dbReference type="SAM" id="MobiDB-lite"/>
    </source>
</evidence>
<feature type="domain" description="HTH tetR-type" evidence="6">
    <location>
        <begin position="14"/>
        <end position="74"/>
    </location>
</feature>
<keyword evidence="1" id="KW-0805">Transcription regulation</keyword>
<name>A0A9E7AQ67_9ACTO</name>
<dbReference type="Proteomes" id="UP000830236">
    <property type="component" value="Chromosome"/>
</dbReference>
<keyword evidence="3" id="KW-0804">Transcription</keyword>
<evidence type="ECO:0000256" key="2">
    <source>
        <dbReference type="ARBA" id="ARBA00023125"/>
    </source>
</evidence>
<accession>A0A9E7AQ67</accession>
<dbReference type="SUPFAM" id="SSF48498">
    <property type="entry name" value="Tetracyclin repressor-like, C-terminal domain"/>
    <property type="match status" value="1"/>
</dbReference>
<dbReference type="KEGG" id="agh:M3I41_08265"/>
<dbReference type="InterPro" id="IPR001647">
    <property type="entry name" value="HTH_TetR"/>
</dbReference>
<dbReference type="InterPro" id="IPR036271">
    <property type="entry name" value="Tet_transcr_reg_TetR-rel_C_sf"/>
</dbReference>
<dbReference type="PANTHER" id="PTHR30055:SF234">
    <property type="entry name" value="HTH-TYPE TRANSCRIPTIONAL REGULATOR BETI"/>
    <property type="match status" value="1"/>
</dbReference>
<sequence length="225" mass="25157">MPKITGNTLAEHRERTRRALFDSLGQLLATKPFDKITLSDVATNAHVGRTAVYNHFADKEDLLLAYIENETRSYVARLSQALEDVQDPLDRLRVYIREQALLKQHYHFPSGARLTDTLSRDTVGRLHSHADIMEHMLSQILHEAIDQGQLPNQDVAMSVQLIHACVLGGRPTPANPMQRERYMHSLDSFVLQAVGAQQAAHPVPVSLDHDDDTPTPSLSRCPMAG</sequence>
<organism evidence="7 8">
    <name type="scientific">Actinomyces graevenitzii</name>
    <dbReference type="NCBI Taxonomy" id="55565"/>
    <lineage>
        <taxon>Bacteria</taxon>
        <taxon>Bacillati</taxon>
        <taxon>Actinomycetota</taxon>
        <taxon>Actinomycetes</taxon>
        <taxon>Actinomycetales</taxon>
        <taxon>Actinomycetaceae</taxon>
        <taxon>Actinomyces</taxon>
    </lineage>
</organism>
<reference evidence="7" key="1">
    <citation type="submission" date="2022-05" db="EMBL/GenBank/DDBJ databases">
        <title>Using nanopore sequencing to obtain complete genomes from saliva samples.</title>
        <authorList>
            <person name="Baker J.L."/>
        </authorList>
    </citation>
    <scope>NUCLEOTIDE SEQUENCE</scope>
    <source>
        <strain evidence="7">JCVI-JB-Ag32</strain>
    </source>
</reference>
<evidence type="ECO:0000313" key="7">
    <source>
        <dbReference type="EMBL" id="UQF79558.1"/>
    </source>
</evidence>
<dbReference type="Gene3D" id="1.10.357.10">
    <property type="entry name" value="Tetracycline Repressor, domain 2"/>
    <property type="match status" value="1"/>
</dbReference>
<feature type="DNA-binding region" description="H-T-H motif" evidence="4">
    <location>
        <begin position="37"/>
        <end position="56"/>
    </location>
</feature>
<dbReference type="EMBL" id="CP097095">
    <property type="protein sequence ID" value="UQF79558.1"/>
    <property type="molecule type" value="Genomic_DNA"/>
</dbReference>
<evidence type="ECO:0000256" key="3">
    <source>
        <dbReference type="ARBA" id="ARBA00023163"/>
    </source>
</evidence>
<protein>
    <submittedName>
        <fullName evidence="7">TetR/AcrR family transcriptional regulator</fullName>
    </submittedName>
</protein>
<dbReference type="PROSITE" id="PS50977">
    <property type="entry name" value="HTH_TETR_2"/>
    <property type="match status" value="1"/>
</dbReference>
<keyword evidence="2 4" id="KW-0238">DNA-binding</keyword>
<feature type="region of interest" description="Disordered" evidence="5">
    <location>
        <begin position="204"/>
        <end position="225"/>
    </location>
</feature>
<dbReference type="GO" id="GO:0000976">
    <property type="term" value="F:transcription cis-regulatory region binding"/>
    <property type="evidence" value="ECO:0007669"/>
    <property type="project" value="TreeGrafter"/>
</dbReference>
<dbReference type="PANTHER" id="PTHR30055">
    <property type="entry name" value="HTH-TYPE TRANSCRIPTIONAL REGULATOR RUTR"/>
    <property type="match status" value="1"/>
</dbReference>
<dbReference type="Pfam" id="PF00440">
    <property type="entry name" value="TetR_N"/>
    <property type="match status" value="1"/>
</dbReference>
<dbReference type="AlphaFoldDB" id="A0A9E7AQ67"/>
<dbReference type="InterPro" id="IPR009057">
    <property type="entry name" value="Homeodomain-like_sf"/>
</dbReference>